<protein>
    <submittedName>
        <fullName evidence="2">GNAT family N-acetyltransferase</fullName>
    </submittedName>
</protein>
<accession>A0A9X2KUX9</accession>
<sequence>MTPALRTPRLTLRARVVDDADALFDTMADADAMRWWSRAPVGSVGELRAHFAEAHPGWRAWAAVHEGRAVGFVSAGEKRQGGVSEIGYLFARDTWGTGLAREAVAAVIAQLFAEGQRRVFADTDPDNAGSIRLLERLGFTLEGRLRAEWHTHIGVRDSLIYGLLREEWRGS</sequence>
<evidence type="ECO:0000313" key="2">
    <source>
        <dbReference type="EMBL" id="MCP3736408.1"/>
    </source>
</evidence>
<dbReference type="PANTHER" id="PTHR43792">
    <property type="entry name" value="GNAT FAMILY, PUTATIVE (AFU_ORTHOLOGUE AFUA_3G00765)-RELATED-RELATED"/>
    <property type="match status" value="1"/>
</dbReference>
<keyword evidence="3" id="KW-1185">Reference proteome</keyword>
<dbReference type="InterPro" id="IPR051531">
    <property type="entry name" value="N-acetyltransferase"/>
</dbReference>
<dbReference type="SUPFAM" id="SSF55729">
    <property type="entry name" value="Acyl-CoA N-acyltransferases (Nat)"/>
    <property type="match status" value="1"/>
</dbReference>
<name>A0A9X2KUX9_9SPHN</name>
<dbReference type="InterPro" id="IPR000182">
    <property type="entry name" value="GNAT_dom"/>
</dbReference>
<feature type="domain" description="N-acetyltransferase" evidence="1">
    <location>
        <begin position="10"/>
        <end position="166"/>
    </location>
</feature>
<dbReference type="Proteomes" id="UP001139486">
    <property type="component" value="Unassembled WGS sequence"/>
</dbReference>
<dbReference type="PROSITE" id="PS51186">
    <property type="entry name" value="GNAT"/>
    <property type="match status" value="1"/>
</dbReference>
<dbReference type="InterPro" id="IPR016181">
    <property type="entry name" value="Acyl_CoA_acyltransferase"/>
</dbReference>
<reference evidence="2" key="1">
    <citation type="submission" date="2022-05" db="EMBL/GenBank/DDBJ databases">
        <title>Sphingomonas sp. strain RP10 Genome sequencing and assembly.</title>
        <authorList>
            <person name="Kim I."/>
        </authorList>
    </citation>
    <scope>NUCLEOTIDE SEQUENCE</scope>
    <source>
        <strain evidence="2">RP10</strain>
    </source>
</reference>
<organism evidence="2 3">
    <name type="scientific">Sphingomonas liriopis</name>
    <dbReference type="NCBI Taxonomy" id="2949094"/>
    <lineage>
        <taxon>Bacteria</taxon>
        <taxon>Pseudomonadati</taxon>
        <taxon>Pseudomonadota</taxon>
        <taxon>Alphaproteobacteria</taxon>
        <taxon>Sphingomonadales</taxon>
        <taxon>Sphingomonadaceae</taxon>
        <taxon>Sphingomonas</taxon>
    </lineage>
</organism>
<comment type="caution">
    <text evidence="2">The sequence shown here is derived from an EMBL/GenBank/DDBJ whole genome shotgun (WGS) entry which is preliminary data.</text>
</comment>
<proteinExistence type="predicted"/>
<dbReference type="Gene3D" id="3.40.630.30">
    <property type="match status" value="1"/>
</dbReference>
<gene>
    <name evidence="2" type="ORF">M9979_16195</name>
</gene>
<dbReference type="Pfam" id="PF13302">
    <property type="entry name" value="Acetyltransf_3"/>
    <property type="match status" value="1"/>
</dbReference>
<dbReference type="GO" id="GO:0016747">
    <property type="term" value="F:acyltransferase activity, transferring groups other than amino-acyl groups"/>
    <property type="evidence" value="ECO:0007669"/>
    <property type="project" value="InterPro"/>
</dbReference>
<dbReference type="EMBL" id="JAMLDY010000026">
    <property type="protein sequence ID" value="MCP3736408.1"/>
    <property type="molecule type" value="Genomic_DNA"/>
</dbReference>
<dbReference type="RefSeq" id="WP_254290398.1">
    <property type="nucleotide sequence ID" value="NZ_JAMLDY010000026.1"/>
</dbReference>
<dbReference type="PANTHER" id="PTHR43792:SF1">
    <property type="entry name" value="N-ACETYLTRANSFERASE DOMAIN-CONTAINING PROTEIN"/>
    <property type="match status" value="1"/>
</dbReference>
<evidence type="ECO:0000313" key="3">
    <source>
        <dbReference type="Proteomes" id="UP001139486"/>
    </source>
</evidence>
<evidence type="ECO:0000259" key="1">
    <source>
        <dbReference type="PROSITE" id="PS51186"/>
    </source>
</evidence>
<dbReference type="AlphaFoldDB" id="A0A9X2KUX9"/>